<keyword evidence="2" id="KW-1133">Transmembrane helix</keyword>
<evidence type="ECO:0000256" key="2">
    <source>
        <dbReference type="SAM" id="Phobius"/>
    </source>
</evidence>
<dbReference type="Proteomes" id="UP000014160">
    <property type="component" value="Unassembled WGS sequence"/>
</dbReference>
<dbReference type="Gene3D" id="2.60.40.1140">
    <property type="entry name" value="Collagen-binding surface protein Cna, B-type domain"/>
    <property type="match status" value="1"/>
</dbReference>
<evidence type="ECO:0000313" key="4">
    <source>
        <dbReference type="EMBL" id="EOI58561.1"/>
    </source>
</evidence>
<dbReference type="HOGENOM" id="CLU_1432527_0_0_9"/>
<feature type="compositionally biased region" description="Basic and acidic residues" evidence="1">
    <location>
        <begin position="55"/>
        <end position="68"/>
    </location>
</feature>
<proteinExistence type="predicted"/>
<reference evidence="5 7" key="2">
    <citation type="submission" date="2013-03" db="EMBL/GenBank/DDBJ databases">
        <title>The Genome Sequence of Enterococcus gilvus ATCC BAA-350 (PacBio/Illumina hybrid assembly).</title>
        <authorList>
            <consortium name="The Broad Institute Genomics Platform"/>
            <consortium name="The Broad Institute Genome Sequencing Center for Infectious Disease"/>
            <person name="Earl A."/>
            <person name="Russ C."/>
            <person name="Gilmore M."/>
            <person name="Surin D."/>
            <person name="Walker B."/>
            <person name="Young S."/>
            <person name="Zeng Q."/>
            <person name="Gargeya S."/>
            <person name="Fitzgerald M."/>
            <person name="Haas B."/>
            <person name="Abouelleil A."/>
            <person name="Allen A.W."/>
            <person name="Alvarado L."/>
            <person name="Arachchi H.M."/>
            <person name="Berlin A.M."/>
            <person name="Chapman S.B."/>
            <person name="Gainer-Dewar J."/>
            <person name="Goldberg J."/>
            <person name="Griggs A."/>
            <person name="Gujja S."/>
            <person name="Hansen M."/>
            <person name="Howarth C."/>
            <person name="Imamovic A."/>
            <person name="Ireland A."/>
            <person name="Larimer J."/>
            <person name="McCowan C."/>
            <person name="Murphy C."/>
            <person name="Pearson M."/>
            <person name="Poon T.W."/>
            <person name="Priest M."/>
            <person name="Roberts A."/>
            <person name="Saif S."/>
            <person name="Shea T."/>
            <person name="Sisk P."/>
            <person name="Sykes S."/>
            <person name="Wortman J."/>
            <person name="Nusbaum C."/>
            <person name="Birren B."/>
        </authorList>
    </citation>
    <scope>NUCLEOTIDE SEQUENCE [LARGE SCALE GENOMIC DNA]</scope>
    <source>
        <strain evidence="5 7">ATCC BAA-350</strain>
    </source>
</reference>
<evidence type="ECO:0000313" key="6">
    <source>
        <dbReference type="Proteomes" id="UP000013750"/>
    </source>
</evidence>
<reference evidence="4 6" key="1">
    <citation type="submission" date="2013-02" db="EMBL/GenBank/DDBJ databases">
        <title>The Genome Sequence of Enterococcus gilvus ATCC BAA-350.</title>
        <authorList>
            <consortium name="The Broad Institute Genome Sequencing Platform"/>
            <consortium name="The Broad Institute Genome Sequencing Center for Infectious Disease"/>
            <person name="Earl A.M."/>
            <person name="Gilmore M.S."/>
            <person name="Lebreton F."/>
            <person name="Walker B."/>
            <person name="Young S.K."/>
            <person name="Zeng Q."/>
            <person name="Gargeya S."/>
            <person name="Fitzgerald M."/>
            <person name="Haas B."/>
            <person name="Abouelleil A."/>
            <person name="Alvarado L."/>
            <person name="Arachchi H.M."/>
            <person name="Berlin A.M."/>
            <person name="Chapman S.B."/>
            <person name="Dewar J."/>
            <person name="Goldberg J."/>
            <person name="Griggs A."/>
            <person name="Gujja S."/>
            <person name="Hansen M."/>
            <person name="Howarth C."/>
            <person name="Imamovic A."/>
            <person name="Larimer J."/>
            <person name="McCowan C."/>
            <person name="Murphy C."/>
            <person name="Neiman D."/>
            <person name="Pearson M."/>
            <person name="Priest M."/>
            <person name="Roberts A."/>
            <person name="Saif S."/>
            <person name="Shea T."/>
            <person name="Sisk P."/>
            <person name="Sykes S."/>
            <person name="Wortman J."/>
            <person name="Nusbaum C."/>
            <person name="Birren B."/>
        </authorList>
    </citation>
    <scope>NUCLEOTIDE SEQUENCE [LARGE SCALE GENOMIC DNA]</scope>
    <source>
        <strain evidence="4 6">ATCC BAA-350</strain>
    </source>
</reference>
<protein>
    <recommendedName>
        <fullName evidence="3">CNA-B domain-containing protein</fullName>
    </recommendedName>
</protein>
<evidence type="ECO:0000313" key="5">
    <source>
        <dbReference type="EMBL" id="EOW79587.1"/>
    </source>
</evidence>
<dbReference type="AlphaFoldDB" id="R2VLQ1"/>
<keyword evidence="2" id="KW-0472">Membrane</keyword>
<feature type="transmembrane region" description="Helical" evidence="2">
    <location>
        <begin position="12"/>
        <end position="30"/>
    </location>
</feature>
<gene>
    <name evidence="5" type="ORF">I592_03727</name>
    <name evidence="4" type="ORF">UKC_00634</name>
</gene>
<evidence type="ECO:0000259" key="3">
    <source>
        <dbReference type="Pfam" id="PF05738"/>
    </source>
</evidence>
<evidence type="ECO:0000313" key="7">
    <source>
        <dbReference type="Proteomes" id="UP000014160"/>
    </source>
</evidence>
<dbReference type="EMBL" id="AJDQ01000003">
    <property type="protein sequence ID" value="EOI58561.1"/>
    <property type="molecule type" value="Genomic_DNA"/>
</dbReference>
<dbReference type="RefSeq" id="WP_010779083.1">
    <property type="nucleotide sequence ID" value="NZ_ASWH01000002.1"/>
</dbReference>
<dbReference type="Pfam" id="PF05738">
    <property type="entry name" value="Cna_B"/>
    <property type="match status" value="1"/>
</dbReference>
<keyword evidence="2" id="KW-0812">Transmembrane</keyword>
<name>R2VLQ1_9ENTE</name>
<organism evidence="4 6">
    <name type="scientific">Enterococcus gilvus ATCC BAA-350</name>
    <dbReference type="NCBI Taxonomy" id="1158614"/>
    <lineage>
        <taxon>Bacteria</taxon>
        <taxon>Bacillati</taxon>
        <taxon>Bacillota</taxon>
        <taxon>Bacilli</taxon>
        <taxon>Lactobacillales</taxon>
        <taxon>Enterococcaceae</taxon>
        <taxon>Enterococcus</taxon>
    </lineage>
</organism>
<comment type="caution">
    <text evidence="4">The sequence shown here is derived from an EMBL/GenBank/DDBJ whole genome shotgun (WGS) entry which is preliminary data.</text>
</comment>
<accession>R2VLQ1</accession>
<evidence type="ECO:0000256" key="1">
    <source>
        <dbReference type="SAM" id="MobiDB-lite"/>
    </source>
</evidence>
<feature type="domain" description="CNA-B" evidence="3">
    <location>
        <begin position="89"/>
        <end position="131"/>
    </location>
</feature>
<dbReference type="InterPro" id="IPR008454">
    <property type="entry name" value="Collagen-bd_Cna-like_B-typ_dom"/>
</dbReference>
<dbReference type="PATRIC" id="fig|1158614.3.peg.654"/>
<feature type="region of interest" description="Disordered" evidence="1">
    <location>
        <begin position="50"/>
        <end position="69"/>
    </location>
</feature>
<sequence>MKNHVKKTLERVTILIMLIVFLLVFGRKAIIREDVHLTAESFVKTIELDQNNKPSDSRPKKETAEKIQRLSSTALPPKENEENYYIDCTWSDSNNESGDRPKQVSLNLVNEEETEVYSYTVSEGDEWLKKTEKPLVTSDYKVSVDVPKGYDCSCQKKQRKNYCLISLLLTRIEGENQNVEAANADPEYE</sequence>
<dbReference type="EMBL" id="ASWH01000002">
    <property type="protein sequence ID" value="EOW79587.1"/>
    <property type="molecule type" value="Genomic_DNA"/>
</dbReference>
<keyword evidence="7" id="KW-1185">Reference proteome</keyword>
<dbReference type="Proteomes" id="UP000013750">
    <property type="component" value="Unassembled WGS sequence"/>
</dbReference>